<feature type="domain" description="Solute-binding protein family 3/N-terminal" evidence="3">
    <location>
        <begin position="63"/>
        <end position="269"/>
    </location>
</feature>
<feature type="chain" id="PRO_5035838687" evidence="2">
    <location>
        <begin position="22"/>
        <end position="269"/>
    </location>
</feature>
<dbReference type="PANTHER" id="PTHR35936:SF19">
    <property type="entry name" value="AMINO-ACID-BINDING PROTEIN YXEM-RELATED"/>
    <property type="match status" value="1"/>
</dbReference>
<keyword evidence="5" id="KW-1185">Reference proteome</keyword>
<feature type="non-terminal residue" evidence="4">
    <location>
        <position position="1"/>
    </location>
</feature>
<dbReference type="Gene3D" id="3.40.190.10">
    <property type="entry name" value="Periplasmic binding protein-like II"/>
    <property type="match status" value="2"/>
</dbReference>
<dbReference type="InterPro" id="IPR001638">
    <property type="entry name" value="Solute-binding_3/MltF_N"/>
</dbReference>
<organism evidence="4 5">
    <name type="scientific">Lachnellula suecica</name>
    <dbReference type="NCBI Taxonomy" id="602035"/>
    <lineage>
        <taxon>Eukaryota</taxon>
        <taxon>Fungi</taxon>
        <taxon>Dikarya</taxon>
        <taxon>Ascomycota</taxon>
        <taxon>Pezizomycotina</taxon>
        <taxon>Leotiomycetes</taxon>
        <taxon>Helotiales</taxon>
        <taxon>Lachnaceae</taxon>
        <taxon>Lachnellula</taxon>
    </lineage>
</organism>
<name>A0A8T9BQS9_9HELO</name>
<evidence type="ECO:0000256" key="1">
    <source>
        <dbReference type="ARBA" id="ARBA00022729"/>
    </source>
</evidence>
<keyword evidence="1 2" id="KW-0732">Signal</keyword>
<gene>
    <name evidence="4" type="primary">pheC</name>
    <name evidence="4" type="ORF">LSUE1_G010101</name>
</gene>
<feature type="signal peptide" evidence="2">
    <location>
        <begin position="1"/>
        <end position="21"/>
    </location>
</feature>
<dbReference type="AlphaFoldDB" id="A0A8T9BQS9"/>
<evidence type="ECO:0000256" key="2">
    <source>
        <dbReference type="SAM" id="SignalP"/>
    </source>
</evidence>
<dbReference type="Proteomes" id="UP000469558">
    <property type="component" value="Unassembled WGS sequence"/>
</dbReference>
<dbReference type="OrthoDB" id="406464at2759"/>
<evidence type="ECO:0000313" key="5">
    <source>
        <dbReference type="Proteomes" id="UP000469558"/>
    </source>
</evidence>
<evidence type="ECO:0000259" key="3">
    <source>
        <dbReference type="SMART" id="SM00062"/>
    </source>
</evidence>
<dbReference type="SMART" id="SM00062">
    <property type="entry name" value="PBPb"/>
    <property type="match status" value="1"/>
</dbReference>
<sequence>MVNLKTLLLVGLGFLLQLAEASSVSVSERLRGVDNSWKRDSVTSSLSYENITSTLDQIISRGYLKVGVTGDYPPFTYLVTNTTILPNSTAPNSTYIGADVEAAQSLSTGLGLTSPVQFVHTSWTNLSSDLLAGNFDIAMGGITITLARATQLFFSTPILRGGKTACLRCSDTSKFTDLASIDTSGVTVVVNPGGTNEVFDRANLKSATILVVPSNLATYDAVRDGTAAVMISDYIEVDLQVALHPGELCGLASGQVFTFSELAYMMRRD</sequence>
<dbReference type="Pfam" id="PF00497">
    <property type="entry name" value="SBP_bac_3"/>
    <property type="match status" value="1"/>
</dbReference>
<dbReference type="PANTHER" id="PTHR35936">
    <property type="entry name" value="MEMBRANE-BOUND LYTIC MUREIN TRANSGLYCOSYLASE F"/>
    <property type="match status" value="1"/>
</dbReference>
<reference evidence="4 5" key="1">
    <citation type="submission" date="2018-05" db="EMBL/GenBank/DDBJ databases">
        <title>Genome sequencing and assembly of the regulated plant pathogen Lachnellula willkommii and related sister species for the development of diagnostic species identification markers.</title>
        <authorList>
            <person name="Giroux E."/>
            <person name="Bilodeau G."/>
        </authorList>
    </citation>
    <scope>NUCLEOTIDE SEQUENCE [LARGE SCALE GENOMIC DNA]</scope>
    <source>
        <strain evidence="4 5">CBS 268.59</strain>
    </source>
</reference>
<accession>A0A8T9BQS9</accession>
<dbReference type="SUPFAM" id="SSF53850">
    <property type="entry name" value="Periplasmic binding protein-like II"/>
    <property type="match status" value="1"/>
</dbReference>
<evidence type="ECO:0000313" key="4">
    <source>
        <dbReference type="EMBL" id="TVY52510.1"/>
    </source>
</evidence>
<comment type="caution">
    <text evidence="4">The sequence shown here is derived from an EMBL/GenBank/DDBJ whole genome shotgun (WGS) entry which is preliminary data.</text>
</comment>
<proteinExistence type="predicted"/>
<dbReference type="EMBL" id="QGMK01003504">
    <property type="protein sequence ID" value="TVY52510.1"/>
    <property type="molecule type" value="Genomic_DNA"/>
</dbReference>
<protein>
    <submittedName>
        <fullName evidence="4">Cyclohexadienyl dehydratase</fullName>
    </submittedName>
</protein>